<evidence type="ECO:0008006" key="4">
    <source>
        <dbReference type="Google" id="ProtNLM"/>
    </source>
</evidence>
<name>A0A5C3KUG5_COPMA</name>
<evidence type="ECO:0000313" key="3">
    <source>
        <dbReference type="Proteomes" id="UP000307440"/>
    </source>
</evidence>
<keyword evidence="1" id="KW-0812">Transmembrane</keyword>
<sequence length="250" mass="28464">MKTHPSTDGRKTVIVASLVAFLCMLVNLGLLLVWQKFSVPPKQNVIFSEYQGLEIANSYVNLDTTVYDIPRVPPKPIANYPLVVSRVNWHEPKRVYIDSSSWMSALGLIYPEEHGISIKHRHSTIMQFRALDYGMERCTIVFSLPSHYTLSQGDPPKHSEYLNSSIIDVWKLKAPSRLDPLTVSWVSRPARDDRMFSFTILPNVTSYESPEFFCRSGSLHSFEFDCADDSSEGTCLLEFKQDTHDPQLGM</sequence>
<reference evidence="2 3" key="1">
    <citation type="journal article" date="2019" name="Nat. Ecol. Evol.">
        <title>Megaphylogeny resolves global patterns of mushroom evolution.</title>
        <authorList>
            <person name="Varga T."/>
            <person name="Krizsan K."/>
            <person name="Foldi C."/>
            <person name="Dima B."/>
            <person name="Sanchez-Garcia M."/>
            <person name="Sanchez-Ramirez S."/>
            <person name="Szollosi G.J."/>
            <person name="Szarkandi J.G."/>
            <person name="Papp V."/>
            <person name="Albert L."/>
            <person name="Andreopoulos W."/>
            <person name="Angelini C."/>
            <person name="Antonin V."/>
            <person name="Barry K.W."/>
            <person name="Bougher N.L."/>
            <person name="Buchanan P."/>
            <person name="Buyck B."/>
            <person name="Bense V."/>
            <person name="Catcheside P."/>
            <person name="Chovatia M."/>
            <person name="Cooper J."/>
            <person name="Damon W."/>
            <person name="Desjardin D."/>
            <person name="Finy P."/>
            <person name="Geml J."/>
            <person name="Haridas S."/>
            <person name="Hughes K."/>
            <person name="Justo A."/>
            <person name="Karasinski D."/>
            <person name="Kautmanova I."/>
            <person name="Kiss B."/>
            <person name="Kocsube S."/>
            <person name="Kotiranta H."/>
            <person name="LaButti K.M."/>
            <person name="Lechner B.E."/>
            <person name="Liimatainen K."/>
            <person name="Lipzen A."/>
            <person name="Lukacs Z."/>
            <person name="Mihaltcheva S."/>
            <person name="Morgado L.N."/>
            <person name="Niskanen T."/>
            <person name="Noordeloos M.E."/>
            <person name="Ohm R.A."/>
            <person name="Ortiz-Santana B."/>
            <person name="Ovrebo C."/>
            <person name="Racz N."/>
            <person name="Riley R."/>
            <person name="Savchenko A."/>
            <person name="Shiryaev A."/>
            <person name="Soop K."/>
            <person name="Spirin V."/>
            <person name="Szebenyi C."/>
            <person name="Tomsovsky M."/>
            <person name="Tulloss R.E."/>
            <person name="Uehling J."/>
            <person name="Grigoriev I.V."/>
            <person name="Vagvolgyi C."/>
            <person name="Papp T."/>
            <person name="Martin F.M."/>
            <person name="Miettinen O."/>
            <person name="Hibbett D.S."/>
            <person name="Nagy L.G."/>
        </authorList>
    </citation>
    <scope>NUCLEOTIDE SEQUENCE [LARGE SCALE GENOMIC DNA]</scope>
    <source>
        <strain evidence="2 3">CBS 121175</strain>
    </source>
</reference>
<evidence type="ECO:0000313" key="2">
    <source>
        <dbReference type="EMBL" id="TFK24212.1"/>
    </source>
</evidence>
<dbReference type="EMBL" id="ML210204">
    <property type="protein sequence ID" value="TFK24212.1"/>
    <property type="molecule type" value="Genomic_DNA"/>
</dbReference>
<protein>
    <recommendedName>
        <fullName evidence="4">Ubiquitin 3 binding protein But2 C-terminal domain-containing protein</fullName>
    </recommendedName>
</protein>
<dbReference type="OrthoDB" id="3350619at2759"/>
<dbReference type="Proteomes" id="UP000307440">
    <property type="component" value="Unassembled WGS sequence"/>
</dbReference>
<proteinExistence type="predicted"/>
<accession>A0A5C3KUG5</accession>
<organism evidence="2 3">
    <name type="scientific">Coprinopsis marcescibilis</name>
    <name type="common">Agaric fungus</name>
    <name type="synonym">Psathyrella marcescibilis</name>
    <dbReference type="NCBI Taxonomy" id="230819"/>
    <lineage>
        <taxon>Eukaryota</taxon>
        <taxon>Fungi</taxon>
        <taxon>Dikarya</taxon>
        <taxon>Basidiomycota</taxon>
        <taxon>Agaricomycotina</taxon>
        <taxon>Agaricomycetes</taxon>
        <taxon>Agaricomycetidae</taxon>
        <taxon>Agaricales</taxon>
        <taxon>Agaricineae</taxon>
        <taxon>Psathyrellaceae</taxon>
        <taxon>Coprinopsis</taxon>
    </lineage>
</organism>
<keyword evidence="3" id="KW-1185">Reference proteome</keyword>
<dbReference type="STRING" id="230819.A0A5C3KUG5"/>
<dbReference type="AlphaFoldDB" id="A0A5C3KUG5"/>
<feature type="transmembrane region" description="Helical" evidence="1">
    <location>
        <begin position="12"/>
        <end position="34"/>
    </location>
</feature>
<keyword evidence="1" id="KW-0472">Membrane</keyword>
<gene>
    <name evidence="2" type="ORF">FA15DRAFT_741981</name>
</gene>
<evidence type="ECO:0000256" key="1">
    <source>
        <dbReference type="SAM" id="Phobius"/>
    </source>
</evidence>
<keyword evidence="1" id="KW-1133">Transmembrane helix</keyword>